<dbReference type="AlphaFoldDB" id="V8G5P3"/>
<evidence type="ECO:0000256" key="9">
    <source>
        <dbReference type="ARBA" id="ARBA00061535"/>
    </source>
</evidence>
<evidence type="ECO:0000256" key="2">
    <source>
        <dbReference type="ARBA" id="ARBA00022490"/>
    </source>
</evidence>
<dbReference type="Gene3D" id="3.40.630.70">
    <property type="entry name" value="Leucyl/phenylalanyl-tRNA-protein transferase, C-terminal domain"/>
    <property type="match status" value="1"/>
</dbReference>
<keyword evidence="2 15" id="KW-0963">Cytoplasm</keyword>
<comment type="caution">
    <text evidence="16">The sequence shown here is derived from an EMBL/GenBank/DDBJ whole genome shotgun (WGS) entry which is preliminary data.</text>
</comment>
<comment type="catalytic activity">
    <reaction evidence="7 15">
        <text>N-terminal L-lysyl-[protein] + L-leucyl-tRNA(Leu) = N-terminal L-leucyl-L-lysyl-[protein] + tRNA(Leu) + H(+)</text>
        <dbReference type="Rhea" id="RHEA:12340"/>
        <dbReference type="Rhea" id="RHEA-COMP:9613"/>
        <dbReference type="Rhea" id="RHEA-COMP:9622"/>
        <dbReference type="Rhea" id="RHEA-COMP:12670"/>
        <dbReference type="Rhea" id="RHEA-COMP:12671"/>
        <dbReference type="ChEBI" id="CHEBI:15378"/>
        <dbReference type="ChEBI" id="CHEBI:65249"/>
        <dbReference type="ChEBI" id="CHEBI:78442"/>
        <dbReference type="ChEBI" id="CHEBI:78494"/>
        <dbReference type="ChEBI" id="CHEBI:133043"/>
        <dbReference type="EC" id="2.3.2.6"/>
    </reaction>
</comment>
<keyword evidence="17" id="KW-1185">Reference proteome</keyword>
<dbReference type="InterPro" id="IPR004616">
    <property type="entry name" value="Leu/Phe-tRNA_Trfase"/>
</dbReference>
<dbReference type="NCBIfam" id="TIGR00667">
    <property type="entry name" value="aat"/>
    <property type="match status" value="1"/>
</dbReference>
<evidence type="ECO:0000256" key="6">
    <source>
        <dbReference type="ARBA" id="ARBA00050652"/>
    </source>
</evidence>
<evidence type="ECO:0000256" key="4">
    <source>
        <dbReference type="ARBA" id="ARBA00023315"/>
    </source>
</evidence>
<dbReference type="InterPro" id="IPR042221">
    <property type="entry name" value="Leu/Phe-tRNA_Trfase_N"/>
</dbReference>
<dbReference type="EMBL" id="AYSV01000086">
    <property type="protein sequence ID" value="ETD70972.1"/>
    <property type="molecule type" value="Genomic_DNA"/>
</dbReference>
<dbReference type="GO" id="GO:0030163">
    <property type="term" value="P:protein catabolic process"/>
    <property type="evidence" value="ECO:0007669"/>
    <property type="project" value="UniProtKB-UniRule"/>
</dbReference>
<evidence type="ECO:0000256" key="3">
    <source>
        <dbReference type="ARBA" id="ARBA00022679"/>
    </source>
</evidence>
<dbReference type="InterPro" id="IPR042203">
    <property type="entry name" value="Leu/Phe-tRNA_Trfase_C"/>
</dbReference>
<evidence type="ECO:0000256" key="7">
    <source>
        <dbReference type="ARBA" id="ARBA00051538"/>
    </source>
</evidence>
<gene>
    <name evidence="15" type="primary">aat</name>
    <name evidence="16" type="ORF">V757_07055</name>
</gene>
<evidence type="ECO:0000256" key="15">
    <source>
        <dbReference type="HAMAP-Rule" id="MF_00688"/>
    </source>
</evidence>
<dbReference type="RefSeq" id="WP_023951154.1">
    <property type="nucleotide sequence ID" value="NZ_AYSV01000086.1"/>
</dbReference>
<dbReference type="HAMAP" id="MF_00688">
    <property type="entry name" value="Leu_Phe_trans"/>
    <property type="match status" value="1"/>
</dbReference>
<comment type="catalytic activity">
    <reaction evidence="5 15">
        <text>L-phenylalanyl-tRNA(Phe) + an N-terminal L-alpha-aminoacyl-[protein] = an N-terminal L-phenylalanyl-L-alpha-aminoacyl-[protein] + tRNA(Phe)</text>
        <dbReference type="Rhea" id="RHEA:43632"/>
        <dbReference type="Rhea" id="RHEA-COMP:9668"/>
        <dbReference type="Rhea" id="RHEA-COMP:9699"/>
        <dbReference type="Rhea" id="RHEA-COMP:10636"/>
        <dbReference type="Rhea" id="RHEA-COMP:10637"/>
        <dbReference type="ChEBI" id="CHEBI:78442"/>
        <dbReference type="ChEBI" id="CHEBI:78531"/>
        <dbReference type="ChEBI" id="CHEBI:78597"/>
        <dbReference type="ChEBI" id="CHEBI:83561"/>
        <dbReference type="EC" id="2.3.2.6"/>
    </reaction>
</comment>
<comment type="subcellular location">
    <subcellularLocation>
        <location evidence="1 15">Cytoplasm</location>
    </subcellularLocation>
</comment>
<dbReference type="PATRIC" id="fig|1414851.3.peg.1451"/>
<accession>V8G5P3</accession>
<organism evidence="16 17">
    <name type="scientific">Pelistega indica</name>
    <dbReference type="NCBI Taxonomy" id="1414851"/>
    <lineage>
        <taxon>Bacteria</taxon>
        <taxon>Pseudomonadati</taxon>
        <taxon>Pseudomonadota</taxon>
        <taxon>Betaproteobacteria</taxon>
        <taxon>Burkholderiales</taxon>
        <taxon>Alcaligenaceae</taxon>
        <taxon>Pelistega</taxon>
    </lineage>
</organism>
<comment type="catalytic activity">
    <reaction evidence="6 15">
        <text>N-terminal L-arginyl-[protein] + L-leucyl-tRNA(Leu) = N-terminal L-leucyl-L-arginyl-[protein] + tRNA(Leu) + H(+)</text>
        <dbReference type="Rhea" id="RHEA:50416"/>
        <dbReference type="Rhea" id="RHEA-COMP:9613"/>
        <dbReference type="Rhea" id="RHEA-COMP:9622"/>
        <dbReference type="Rhea" id="RHEA-COMP:12672"/>
        <dbReference type="Rhea" id="RHEA-COMP:12673"/>
        <dbReference type="ChEBI" id="CHEBI:15378"/>
        <dbReference type="ChEBI" id="CHEBI:64719"/>
        <dbReference type="ChEBI" id="CHEBI:78442"/>
        <dbReference type="ChEBI" id="CHEBI:78494"/>
        <dbReference type="ChEBI" id="CHEBI:133044"/>
        <dbReference type="EC" id="2.3.2.6"/>
    </reaction>
</comment>
<dbReference type="Proteomes" id="UP000018766">
    <property type="component" value="Unassembled WGS sequence"/>
</dbReference>
<keyword evidence="3 15" id="KW-0808">Transferase</keyword>
<dbReference type="GO" id="GO:0005737">
    <property type="term" value="C:cytoplasm"/>
    <property type="evidence" value="ECO:0007669"/>
    <property type="project" value="UniProtKB-SubCell"/>
</dbReference>
<evidence type="ECO:0000256" key="12">
    <source>
        <dbReference type="ARBA" id="ARBA00077136"/>
    </source>
</evidence>
<proteinExistence type="inferred from homology"/>
<dbReference type="InterPro" id="IPR016181">
    <property type="entry name" value="Acyl_CoA_acyltransferase"/>
</dbReference>
<keyword evidence="4 15" id="KW-0012">Acyltransferase</keyword>
<evidence type="ECO:0000256" key="14">
    <source>
        <dbReference type="ARBA" id="ARBA00083640"/>
    </source>
</evidence>
<evidence type="ECO:0000256" key="1">
    <source>
        <dbReference type="ARBA" id="ARBA00004496"/>
    </source>
</evidence>
<sequence>MSNIFLPQLGPSIAFPDVESALTDPDGLLAWGGDLSFQRLLNAYAHGIFPWCNPDEPLLWWSPSLRMVLQFQHLNVSHSMHKLIKKIKRDPNSPWEIRIDTAFEKVMRSCAATPRQGQKGTWIAEDIIQAYSHLHQQGYAHSVETWYDKQLVGGLYGVSLGKMFFGESMFSHLSNASKLALIFLMHYLAKQDVFLIDCQQETAHLTSMGGACISRQLFSEHLRIHTPQEKIIWQIGKQSFDIIT</sequence>
<evidence type="ECO:0000256" key="11">
    <source>
        <dbReference type="ARBA" id="ARBA00074372"/>
    </source>
</evidence>
<comment type="similarity">
    <text evidence="9 15">Belongs to the L/F-transferase family.</text>
</comment>
<evidence type="ECO:0000313" key="16">
    <source>
        <dbReference type="EMBL" id="ETD70972.1"/>
    </source>
</evidence>
<dbReference type="OrthoDB" id="9790282at2"/>
<dbReference type="EC" id="2.3.2.6" evidence="10 15"/>
<evidence type="ECO:0000256" key="10">
    <source>
        <dbReference type="ARBA" id="ARBA00066767"/>
    </source>
</evidence>
<evidence type="ECO:0000313" key="17">
    <source>
        <dbReference type="Proteomes" id="UP000018766"/>
    </source>
</evidence>
<evidence type="ECO:0000256" key="8">
    <source>
        <dbReference type="ARBA" id="ARBA00054043"/>
    </source>
</evidence>
<name>V8G5P3_9BURK</name>
<protein>
    <recommendedName>
        <fullName evidence="11 15">Leucyl/phenylalanyl-tRNA--protein transferase</fullName>
        <ecNumber evidence="10 15">2.3.2.6</ecNumber>
    </recommendedName>
    <alternativeName>
        <fullName evidence="12 15">L/F-transferase</fullName>
    </alternativeName>
    <alternativeName>
        <fullName evidence="13 15">Leucyltransferase</fullName>
    </alternativeName>
    <alternativeName>
        <fullName evidence="14 15">Phenyalanyltransferase</fullName>
    </alternativeName>
</protein>
<reference evidence="16 17" key="1">
    <citation type="submission" date="2013-11" db="EMBL/GenBank/DDBJ databases">
        <title>Genomic analysis of Pelistega sp. HM-7.</title>
        <authorList>
            <person name="Kumbhare S.V."/>
            <person name="Shetty S.A."/>
            <person name="Sharma O."/>
            <person name="Dhotre D.P."/>
        </authorList>
    </citation>
    <scope>NUCLEOTIDE SEQUENCE [LARGE SCALE GENOMIC DNA]</scope>
    <source>
        <strain evidence="16 17">HM-7</strain>
    </source>
</reference>
<dbReference type="GO" id="GO:0008914">
    <property type="term" value="F:leucyl-tRNA--protein transferase activity"/>
    <property type="evidence" value="ECO:0007669"/>
    <property type="project" value="UniProtKB-UniRule"/>
</dbReference>
<dbReference type="PANTHER" id="PTHR30098">
    <property type="entry name" value="LEUCYL/PHENYLALANYL-TRNA--PROTEIN TRANSFERASE"/>
    <property type="match status" value="1"/>
</dbReference>
<comment type="function">
    <text evidence="8 15">Functions in the N-end rule pathway of protein degradation where it conjugates Leu, Phe and, less efficiently, Met from aminoacyl-tRNAs to the N-termini of proteins containing an N-terminal arginine or lysine.</text>
</comment>
<evidence type="ECO:0000256" key="5">
    <source>
        <dbReference type="ARBA" id="ARBA00050607"/>
    </source>
</evidence>
<dbReference type="SUPFAM" id="SSF55729">
    <property type="entry name" value="Acyl-CoA N-acyltransferases (Nat)"/>
    <property type="match status" value="1"/>
</dbReference>
<dbReference type="FunFam" id="3.30.70.3550:FF:000001">
    <property type="entry name" value="Leucyl/phenylalanyl-tRNA--protein transferase"/>
    <property type="match status" value="1"/>
</dbReference>
<dbReference type="PANTHER" id="PTHR30098:SF2">
    <property type="entry name" value="LEUCYL_PHENYLALANYL-TRNA--PROTEIN TRANSFERASE"/>
    <property type="match status" value="1"/>
</dbReference>
<dbReference type="Pfam" id="PF03588">
    <property type="entry name" value="Leu_Phe_trans"/>
    <property type="match status" value="1"/>
</dbReference>
<evidence type="ECO:0000256" key="13">
    <source>
        <dbReference type="ARBA" id="ARBA00077165"/>
    </source>
</evidence>
<dbReference type="Gene3D" id="3.30.70.3550">
    <property type="entry name" value="Leucyl/phenylalanyl-tRNA-protein transferase, N-terminal domain"/>
    <property type="match status" value="1"/>
</dbReference>